<dbReference type="Proteomes" id="UP000057043">
    <property type="component" value="Unassembled WGS sequence"/>
</dbReference>
<organism evidence="2 3">
    <name type="scientific">Methanothrix harundinacea</name>
    <dbReference type="NCBI Taxonomy" id="301375"/>
    <lineage>
        <taxon>Archaea</taxon>
        <taxon>Methanobacteriati</taxon>
        <taxon>Methanobacteriota</taxon>
        <taxon>Stenosarchaea group</taxon>
        <taxon>Methanomicrobia</taxon>
        <taxon>Methanotrichales</taxon>
        <taxon>Methanotrichaceae</taxon>
        <taxon>Methanothrix</taxon>
    </lineage>
</organism>
<name>A0A101IFZ2_9EURY</name>
<dbReference type="EMBL" id="LGHB01000050">
    <property type="protein sequence ID" value="KUK94473.1"/>
    <property type="molecule type" value="Genomic_DNA"/>
</dbReference>
<protein>
    <submittedName>
        <fullName evidence="2">Uncharacterized protein</fullName>
    </submittedName>
</protein>
<accession>A0A101IFZ2</accession>
<proteinExistence type="predicted"/>
<reference evidence="3 4" key="2">
    <citation type="journal article" date="2015" name="MBio">
        <title>Genome-Resolved Metagenomic Analysis Reveals Roles for Candidate Phyla and Other Microbial Community Members in Biogeochemical Transformations in Oil Reservoirs.</title>
        <authorList>
            <person name="Hu P."/>
            <person name="Tom L."/>
            <person name="Singh A."/>
            <person name="Thomas B.C."/>
            <person name="Baker B.J."/>
            <person name="Piceno Y.M."/>
            <person name="Andersen G.L."/>
            <person name="Banfield J.F."/>
        </authorList>
    </citation>
    <scope>NUCLEOTIDE SEQUENCE [LARGE SCALE GENOMIC DNA]</scope>
    <source>
        <strain evidence="1">57_489</strain>
    </source>
</reference>
<evidence type="ECO:0000313" key="1">
    <source>
        <dbReference type="EMBL" id="KUK44501.1"/>
    </source>
</evidence>
<reference evidence="2" key="1">
    <citation type="journal article" date="2015" name="MBio">
        <title>Genome-resolved metagenomic analysis reveals roles for candidate phyla and other microbial community members in biogeochemical transformations in oil reservoirs.</title>
        <authorList>
            <person name="Hu P."/>
            <person name="Tom L."/>
            <person name="Singh A."/>
            <person name="Thomas B.C."/>
            <person name="Baker B.J."/>
            <person name="Piceno Y.M."/>
            <person name="Andersen G.L."/>
            <person name="Banfield J.F."/>
        </authorList>
    </citation>
    <scope>NUCLEOTIDE SEQUENCE [LARGE SCALE GENOMIC DNA]</scope>
    <source>
        <strain evidence="2">56_747</strain>
    </source>
</reference>
<dbReference type="Proteomes" id="UP000053961">
    <property type="component" value="Unassembled WGS sequence"/>
</dbReference>
<gene>
    <name evidence="1" type="ORF">XD72_1109</name>
    <name evidence="2" type="ORF">XE07_2144</name>
</gene>
<dbReference type="AlphaFoldDB" id="A0A101IFZ2"/>
<dbReference type="EMBL" id="LGFT01000023">
    <property type="protein sequence ID" value="KUK44501.1"/>
    <property type="molecule type" value="Genomic_DNA"/>
</dbReference>
<dbReference type="PATRIC" id="fig|301375.6.peg.2395"/>
<evidence type="ECO:0000313" key="2">
    <source>
        <dbReference type="EMBL" id="KUK94473.1"/>
    </source>
</evidence>
<evidence type="ECO:0000313" key="4">
    <source>
        <dbReference type="Proteomes" id="UP000057043"/>
    </source>
</evidence>
<comment type="caution">
    <text evidence="2">The sequence shown here is derived from an EMBL/GenBank/DDBJ whole genome shotgun (WGS) entry which is preliminary data.</text>
</comment>
<sequence length="75" mass="8687">MLDYTASEPIPCNHKLARIDLLVNGMVSQRIFDNLTSGTVTINLEKHRNQKLRFRIAAWDMAFNCTLSEEKEFMV</sequence>
<evidence type="ECO:0000313" key="3">
    <source>
        <dbReference type="Proteomes" id="UP000053961"/>
    </source>
</evidence>